<dbReference type="GO" id="GO:0003964">
    <property type="term" value="F:RNA-directed DNA polymerase activity"/>
    <property type="evidence" value="ECO:0007669"/>
    <property type="project" value="UniProtKB-KW"/>
</dbReference>
<dbReference type="Pfam" id="PF00078">
    <property type="entry name" value="RVT_1"/>
    <property type="match status" value="1"/>
</dbReference>
<name>A0A5B6WI51_9ROSI</name>
<dbReference type="EMBL" id="SMMG02000003">
    <property type="protein sequence ID" value="KAA3480918.1"/>
    <property type="molecule type" value="Genomic_DNA"/>
</dbReference>
<keyword evidence="2" id="KW-0548">Nucleotidyltransferase</keyword>
<organism evidence="2 3">
    <name type="scientific">Gossypium australe</name>
    <dbReference type="NCBI Taxonomy" id="47621"/>
    <lineage>
        <taxon>Eukaryota</taxon>
        <taxon>Viridiplantae</taxon>
        <taxon>Streptophyta</taxon>
        <taxon>Embryophyta</taxon>
        <taxon>Tracheophyta</taxon>
        <taxon>Spermatophyta</taxon>
        <taxon>Magnoliopsida</taxon>
        <taxon>eudicotyledons</taxon>
        <taxon>Gunneridae</taxon>
        <taxon>Pentapetalae</taxon>
        <taxon>rosids</taxon>
        <taxon>malvids</taxon>
        <taxon>Malvales</taxon>
        <taxon>Malvaceae</taxon>
        <taxon>Malvoideae</taxon>
        <taxon>Gossypium</taxon>
    </lineage>
</organism>
<feature type="domain" description="Reverse transcriptase" evidence="1">
    <location>
        <begin position="57"/>
        <end position="155"/>
    </location>
</feature>
<dbReference type="PANTHER" id="PTHR46890:SF48">
    <property type="entry name" value="RNA-DIRECTED DNA POLYMERASE"/>
    <property type="match status" value="1"/>
</dbReference>
<dbReference type="PANTHER" id="PTHR46890">
    <property type="entry name" value="NON-LTR RETROLELEMENT REVERSE TRANSCRIPTASE-LIKE PROTEIN-RELATED"/>
    <property type="match status" value="1"/>
</dbReference>
<dbReference type="AlphaFoldDB" id="A0A5B6WI51"/>
<dbReference type="InterPro" id="IPR052343">
    <property type="entry name" value="Retrotransposon-Effector_Assoc"/>
</dbReference>
<sequence>MGPIKAAGCDGFPSLFFQRFWHIIGQEVGNFYLEILNKGGPVDGVNLTTIVLIPKVASPIKLKNFQPINLCTIIAKTVANRLQKLLDKFIDKAQSAFVPDRLITDNILLACELMHSLKQKRIGNNGSLILKMDMSKAYNRVEWFFLEKVMQKMRFVVFCVFNHEMCTNG</sequence>
<dbReference type="InterPro" id="IPR000477">
    <property type="entry name" value="RT_dom"/>
</dbReference>
<evidence type="ECO:0000313" key="2">
    <source>
        <dbReference type="EMBL" id="KAA3480918.1"/>
    </source>
</evidence>
<reference evidence="3" key="1">
    <citation type="journal article" date="2019" name="Plant Biotechnol. J.">
        <title>Genome sequencing of the Australian wild diploid species Gossypium australe highlights disease resistance and delayed gland morphogenesis.</title>
        <authorList>
            <person name="Cai Y."/>
            <person name="Cai X."/>
            <person name="Wang Q."/>
            <person name="Wang P."/>
            <person name="Zhang Y."/>
            <person name="Cai C."/>
            <person name="Xu Y."/>
            <person name="Wang K."/>
            <person name="Zhou Z."/>
            <person name="Wang C."/>
            <person name="Geng S."/>
            <person name="Li B."/>
            <person name="Dong Q."/>
            <person name="Hou Y."/>
            <person name="Wang H."/>
            <person name="Ai P."/>
            <person name="Liu Z."/>
            <person name="Yi F."/>
            <person name="Sun M."/>
            <person name="An G."/>
            <person name="Cheng J."/>
            <person name="Zhang Y."/>
            <person name="Shi Q."/>
            <person name="Xie Y."/>
            <person name="Shi X."/>
            <person name="Chang Y."/>
            <person name="Huang F."/>
            <person name="Chen Y."/>
            <person name="Hong S."/>
            <person name="Mi L."/>
            <person name="Sun Q."/>
            <person name="Zhang L."/>
            <person name="Zhou B."/>
            <person name="Peng R."/>
            <person name="Zhang X."/>
            <person name="Liu F."/>
        </authorList>
    </citation>
    <scope>NUCLEOTIDE SEQUENCE [LARGE SCALE GENOMIC DNA]</scope>
    <source>
        <strain evidence="3">cv. PA1801</strain>
    </source>
</reference>
<comment type="caution">
    <text evidence="2">The sequence shown here is derived from an EMBL/GenBank/DDBJ whole genome shotgun (WGS) entry which is preliminary data.</text>
</comment>
<dbReference type="OrthoDB" id="409048at2759"/>
<keyword evidence="3" id="KW-1185">Reference proteome</keyword>
<keyword evidence="2" id="KW-0808">Transferase</keyword>
<keyword evidence="2" id="KW-0695">RNA-directed DNA polymerase</keyword>
<protein>
    <submittedName>
        <fullName evidence="2">Reverse transcriptase</fullName>
    </submittedName>
</protein>
<dbReference type="Proteomes" id="UP000325315">
    <property type="component" value="Unassembled WGS sequence"/>
</dbReference>
<accession>A0A5B6WI51</accession>
<proteinExistence type="predicted"/>
<gene>
    <name evidence="2" type="ORF">EPI10_021323</name>
</gene>
<evidence type="ECO:0000313" key="3">
    <source>
        <dbReference type="Proteomes" id="UP000325315"/>
    </source>
</evidence>
<evidence type="ECO:0000259" key="1">
    <source>
        <dbReference type="Pfam" id="PF00078"/>
    </source>
</evidence>